<dbReference type="SUPFAM" id="SSF52402">
    <property type="entry name" value="Adenine nucleotide alpha hydrolases-like"/>
    <property type="match status" value="1"/>
</dbReference>
<organism evidence="2 3">
    <name type="scientific">Reticulomyxa filosa</name>
    <dbReference type="NCBI Taxonomy" id="46433"/>
    <lineage>
        <taxon>Eukaryota</taxon>
        <taxon>Sar</taxon>
        <taxon>Rhizaria</taxon>
        <taxon>Retaria</taxon>
        <taxon>Foraminifera</taxon>
        <taxon>Monothalamids</taxon>
        <taxon>Reticulomyxidae</taxon>
        <taxon>Reticulomyxa</taxon>
    </lineage>
</organism>
<dbReference type="CDD" id="cd23659">
    <property type="entry name" value="USP_At3g01520-like"/>
    <property type="match status" value="1"/>
</dbReference>
<dbReference type="PANTHER" id="PTHR31964:SF113">
    <property type="entry name" value="USPA DOMAIN-CONTAINING PROTEIN"/>
    <property type="match status" value="1"/>
</dbReference>
<dbReference type="OrthoDB" id="843225at2759"/>
<gene>
    <name evidence="2" type="ORF">RFI_32587</name>
</gene>
<dbReference type="PRINTS" id="PR01438">
    <property type="entry name" value="UNVRSLSTRESS"/>
</dbReference>
<dbReference type="EMBL" id="ASPP01028917">
    <property type="protein sequence ID" value="ETO04811.1"/>
    <property type="molecule type" value="Genomic_DNA"/>
</dbReference>
<dbReference type="InterPro" id="IPR014729">
    <property type="entry name" value="Rossmann-like_a/b/a_fold"/>
</dbReference>
<evidence type="ECO:0000259" key="1">
    <source>
        <dbReference type="Pfam" id="PF00582"/>
    </source>
</evidence>
<dbReference type="PANTHER" id="PTHR31964">
    <property type="entry name" value="ADENINE NUCLEOTIDE ALPHA HYDROLASES-LIKE SUPERFAMILY PROTEIN"/>
    <property type="match status" value="1"/>
</dbReference>
<sequence length="119" mass="12990">MTNAMFCVGPFFLKKGMIIAEPEEIQKYNEEHLNNAKKLLISLYNAYLGKMKVLPLLVSSANQGKSYIGKLICGAAKALEVDLIIMGSRGLGKVKEFFVGSVSKNVVENAHCPVLVVKS</sequence>
<dbReference type="InterPro" id="IPR006016">
    <property type="entry name" value="UspA"/>
</dbReference>
<dbReference type="Gene3D" id="3.40.50.620">
    <property type="entry name" value="HUPs"/>
    <property type="match status" value="1"/>
</dbReference>
<evidence type="ECO:0000313" key="3">
    <source>
        <dbReference type="Proteomes" id="UP000023152"/>
    </source>
</evidence>
<name>X6LTW8_RETFI</name>
<comment type="caution">
    <text evidence="2">The sequence shown here is derived from an EMBL/GenBank/DDBJ whole genome shotgun (WGS) entry which is preliminary data.</text>
</comment>
<reference evidence="2 3" key="1">
    <citation type="journal article" date="2013" name="Curr. Biol.">
        <title>The Genome of the Foraminiferan Reticulomyxa filosa.</title>
        <authorList>
            <person name="Glockner G."/>
            <person name="Hulsmann N."/>
            <person name="Schleicher M."/>
            <person name="Noegel A.A."/>
            <person name="Eichinger L."/>
            <person name="Gallinger C."/>
            <person name="Pawlowski J."/>
            <person name="Sierra R."/>
            <person name="Euteneuer U."/>
            <person name="Pillet L."/>
            <person name="Moustafa A."/>
            <person name="Platzer M."/>
            <person name="Groth M."/>
            <person name="Szafranski K."/>
            <person name="Schliwa M."/>
        </authorList>
    </citation>
    <scope>NUCLEOTIDE SEQUENCE [LARGE SCALE GENOMIC DNA]</scope>
</reference>
<feature type="domain" description="UspA" evidence="1">
    <location>
        <begin position="69"/>
        <end position="118"/>
    </location>
</feature>
<accession>X6LTW8</accession>
<dbReference type="AlphaFoldDB" id="X6LTW8"/>
<dbReference type="Pfam" id="PF00582">
    <property type="entry name" value="Usp"/>
    <property type="match status" value="1"/>
</dbReference>
<dbReference type="Proteomes" id="UP000023152">
    <property type="component" value="Unassembled WGS sequence"/>
</dbReference>
<keyword evidence="3" id="KW-1185">Reference proteome</keyword>
<dbReference type="InterPro" id="IPR006015">
    <property type="entry name" value="Universal_stress_UspA"/>
</dbReference>
<evidence type="ECO:0000313" key="2">
    <source>
        <dbReference type="EMBL" id="ETO04811.1"/>
    </source>
</evidence>
<protein>
    <submittedName>
        <fullName evidence="2">UspA domain-containing protein</fullName>
    </submittedName>
</protein>
<proteinExistence type="predicted"/>